<dbReference type="PATRIC" id="fig|433924.3.peg.406"/>
<dbReference type="SUPFAM" id="SSF51735">
    <property type="entry name" value="NAD(P)-binding Rossmann-fold domains"/>
    <property type="match status" value="1"/>
</dbReference>
<protein>
    <submittedName>
        <fullName evidence="2">3-oxoacyl-ACP reductase</fullName>
    </submittedName>
</protein>
<reference evidence="2 3" key="1">
    <citation type="journal article" date="2016" name="Front. Microbiol.">
        <title>Genomic Resource of Rice Seed Associated Bacteria.</title>
        <authorList>
            <person name="Midha S."/>
            <person name="Bansal K."/>
            <person name="Sharma S."/>
            <person name="Kumar N."/>
            <person name="Patil P.P."/>
            <person name="Chaudhry V."/>
            <person name="Patil P.B."/>
        </authorList>
    </citation>
    <scope>NUCLEOTIDE SEQUENCE [LARGE SCALE GENOMIC DNA]</scope>
    <source>
        <strain evidence="2 3">NS331</strain>
    </source>
</reference>
<keyword evidence="3" id="KW-1185">Reference proteome</keyword>
<dbReference type="EMBL" id="LDSL01000113">
    <property type="protein sequence ID" value="KTT17490.1"/>
    <property type="molecule type" value="Genomic_DNA"/>
</dbReference>
<dbReference type="InterPro" id="IPR036291">
    <property type="entry name" value="NAD(P)-bd_dom_sf"/>
</dbReference>
<organism evidence="2 3">
    <name type="scientific">Pseudacidovorax intermedius</name>
    <dbReference type="NCBI Taxonomy" id="433924"/>
    <lineage>
        <taxon>Bacteria</taxon>
        <taxon>Pseudomonadati</taxon>
        <taxon>Pseudomonadota</taxon>
        <taxon>Betaproteobacteria</taxon>
        <taxon>Burkholderiales</taxon>
        <taxon>Comamonadaceae</taxon>
        <taxon>Pseudacidovorax</taxon>
    </lineage>
</organism>
<name>A0A147GQ96_9BURK</name>
<dbReference type="Proteomes" id="UP000072741">
    <property type="component" value="Unassembled WGS sequence"/>
</dbReference>
<dbReference type="FunFam" id="3.40.50.720:FF:000084">
    <property type="entry name" value="Short-chain dehydrogenase reductase"/>
    <property type="match status" value="1"/>
</dbReference>
<dbReference type="GO" id="GO:0016616">
    <property type="term" value="F:oxidoreductase activity, acting on the CH-OH group of donors, NAD or NADP as acceptor"/>
    <property type="evidence" value="ECO:0007669"/>
    <property type="project" value="TreeGrafter"/>
</dbReference>
<evidence type="ECO:0000313" key="3">
    <source>
        <dbReference type="Proteomes" id="UP000072741"/>
    </source>
</evidence>
<dbReference type="OrthoDB" id="9806974at2"/>
<dbReference type="NCBIfam" id="NF005559">
    <property type="entry name" value="PRK07231.1"/>
    <property type="match status" value="1"/>
</dbReference>
<dbReference type="PANTHER" id="PTHR42760:SF135">
    <property type="entry name" value="BLL7886 PROTEIN"/>
    <property type="match status" value="1"/>
</dbReference>
<dbReference type="PRINTS" id="PR00081">
    <property type="entry name" value="GDHRDH"/>
</dbReference>
<comment type="caution">
    <text evidence="2">The sequence shown here is derived from an EMBL/GenBank/DDBJ whole genome shotgun (WGS) entry which is preliminary data.</text>
</comment>
<proteinExistence type="inferred from homology"/>
<gene>
    <name evidence="2" type="ORF">NS331_17265</name>
</gene>
<dbReference type="PRINTS" id="PR00080">
    <property type="entry name" value="SDRFAMILY"/>
</dbReference>
<evidence type="ECO:0000313" key="2">
    <source>
        <dbReference type="EMBL" id="KTT17490.1"/>
    </source>
</evidence>
<dbReference type="InterPro" id="IPR002347">
    <property type="entry name" value="SDR_fam"/>
</dbReference>
<dbReference type="PANTHER" id="PTHR42760">
    <property type="entry name" value="SHORT-CHAIN DEHYDROGENASES/REDUCTASES FAMILY MEMBER"/>
    <property type="match status" value="1"/>
</dbReference>
<dbReference type="Pfam" id="PF13561">
    <property type="entry name" value="adh_short_C2"/>
    <property type="match status" value="1"/>
</dbReference>
<dbReference type="RefSeq" id="WP_058643197.1">
    <property type="nucleotide sequence ID" value="NZ_LDSL01000113.1"/>
</dbReference>
<sequence length="258" mass="26456">MDISELTAPRVLAGRTALVTGAGQGNGRAIACGLARAGATVVVTDLHEGNAQAVAAEIEAAGGRACAYVLDVTSPEACAALAATVSDQVADLDILVNNAGILVREGMDSARAADNLSRTLDVNVMGTFHPTQAWLPALRRTRGVVINVASIAASVGIPGVVGYSPSKGAVRLMTQALAVELARDGVRVNAIAPGVIETPMTAYTREAPERLDRFMQRTPMGRVGQPEELVGPVVFLASPMASYVTGVTLPVDGGFLAA</sequence>
<accession>A0A147GQ96</accession>
<evidence type="ECO:0000256" key="1">
    <source>
        <dbReference type="ARBA" id="ARBA00006484"/>
    </source>
</evidence>
<dbReference type="Gene3D" id="3.40.50.720">
    <property type="entry name" value="NAD(P)-binding Rossmann-like Domain"/>
    <property type="match status" value="1"/>
</dbReference>
<comment type="similarity">
    <text evidence="1">Belongs to the short-chain dehydrogenases/reductases (SDR) family.</text>
</comment>
<dbReference type="GO" id="GO:0030497">
    <property type="term" value="P:fatty acid elongation"/>
    <property type="evidence" value="ECO:0007669"/>
    <property type="project" value="TreeGrafter"/>
</dbReference>
<dbReference type="AlphaFoldDB" id="A0A147GQ96"/>